<dbReference type="OrthoDB" id="1859262at2"/>
<evidence type="ECO:0000313" key="1">
    <source>
        <dbReference type="EMBL" id="OCS93201.1"/>
    </source>
</evidence>
<proteinExistence type="predicted"/>
<dbReference type="RefSeq" id="WP_066461860.1">
    <property type="nucleotide sequence ID" value="NZ_MATO01000011.1"/>
</dbReference>
<accession>A0A1C0Z186</accession>
<gene>
    <name evidence="1" type="ORF">A6K76_05695</name>
</gene>
<dbReference type="EMBL" id="MATO01000011">
    <property type="protein sequence ID" value="OCS93201.1"/>
    <property type="molecule type" value="Genomic_DNA"/>
</dbReference>
<dbReference type="AlphaFoldDB" id="A0A1C0Z186"/>
<organism evidence="1 2">
    <name type="scientific">Caryophanon latum</name>
    <dbReference type="NCBI Taxonomy" id="33977"/>
    <lineage>
        <taxon>Bacteria</taxon>
        <taxon>Bacillati</taxon>
        <taxon>Bacillota</taxon>
        <taxon>Bacilli</taxon>
        <taxon>Bacillales</taxon>
        <taxon>Caryophanaceae</taxon>
        <taxon>Caryophanon</taxon>
    </lineage>
</organism>
<keyword evidence="2" id="KW-1185">Reference proteome</keyword>
<reference evidence="1 2" key="1">
    <citation type="submission" date="2016-07" db="EMBL/GenBank/DDBJ databases">
        <title>Caryophanon latum genome sequencing.</title>
        <authorList>
            <person name="Verma A."/>
            <person name="Pal Y."/>
            <person name="Krishnamurthi S."/>
        </authorList>
    </citation>
    <scope>NUCLEOTIDE SEQUENCE [LARGE SCALE GENOMIC DNA]</scope>
    <source>
        <strain evidence="1 2">DSM 14151</strain>
    </source>
</reference>
<dbReference type="Proteomes" id="UP000093482">
    <property type="component" value="Unassembled WGS sequence"/>
</dbReference>
<comment type="caution">
    <text evidence="1">The sequence shown here is derived from an EMBL/GenBank/DDBJ whole genome shotgun (WGS) entry which is preliminary data.</text>
</comment>
<protein>
    <submittedName>
        <fullName evidence="1">Uncharacterized protein</fullName>
    </submittedName>
</protein>
<name>A0A1C0Z186_9BACL</name>
<evidence type="ECO:0000313" key="2">
    <source>
        <dbReference type="Proteomes" id="UP000093482"/>
    </source>
</evidence>
<sequence length="131" mass="14609">MKKIALPVLGVIIFLTAMLAFHFFVPTNVTATDDDIVKIRVFDGNDGTETIITSEAQIERIVTMLNDIEFLKTGVSIGYIGYSYDVTYYTASGEEVQQFIVNNEKQIRYEGFFYEAQNGAIDMAVLTGDAL</sequence>